<dbReference type="Pfam" id="PF01252">
    <property type="entry name" value="Peptidase_A8"/>
    <property type="match status" value="1"/>
</dbReference>
<feature type="active site" evidence="9">
    <location>
        <position position="126"/>
    </location>
</feature>
<keyword evidence="7 9" id="KW-1133">Transmembrane helix</keyword>
<evidence type="ECO:0000256" key="6">
    <source>
        <dbReference type="ARBA" id="ARBA00022801"/>
    </source>
</evidence>
<dbReference type="PANTHER" id="PTHR33695">
    <property type="entry name" value="LIPOPROTEIN SIGNAL PEPTIDASE"/>
    <property type="match status" value="1"/>
</dbReference>
<keyword evidence="13" id="KW-1185">Reference proteome</keyword>
<dbReference type="HAMAP" id="MF_00161">
    <property type="entry name" value="LspA"/>
    <property type="match status" value="1"/>
</dbReference>
<dbReference type="GO" id="GO:0004190">
    <property type="term" value="F:aspartic-type endopeptidase activity"/>
    <property type="evidence" value="ECO:0007669"/>
    <property type="project" value="UniProtKB-EC"/>
</dbReference>
<evidence type="ECO:0000256" key="1">
    <source>
        <dbReference type="ARBA" id="ARBA00006139"/>
    </source>
</evidence>
<comment type="subcellular location">
    <subcellularLocation>
        <location evidence="9">Cell membrane</location>
        <topology evidence="9">Multi-pass membrane protein</topology>
    </subcellularLocation>
</comment>
<dbReference type="NCBIfam" id="TIGR00077">
    <property type="entry name" value="lspA"/>
    <property type="match status" value="1"/>
</dbReference>
<dbReference type="PANTHER" id="PTHR33695:SF1">
    <property type="entry name" value="LIPOPROTEIN SIGNAL PEPTIDASE"/>
    <property type="match status" value="1"/>
</dbReference>
<feature type="active site" evidence="9">
    <location>
        <position position="142"/>
    </location>
</feature>
<proteinExistence type="inferred from homology"/>
<dbReference type="PRINTS" id="PR00781">
    <property type="entry name" value="LIPOSIGPTASE"/>
</dbReference>
<comment type="similarity">
    <text evidence="1 9 11">Belongs to the peptidase A8 family.</text>
</comment>
<keyword evidence="3 9" id="KW-0645">Protease</keyword>
<feature type="transmembrane region" description="Helical" evidence="9">
    <location>
        <begin position="96"/>
        <end position="116"/>
    </location>
</feature>
<keyword evidence="4 9" id="KW-0812">Transmembrane</keyword>
<keyword evidence="8 9" id="KW-0472">Membrane</keyword>
<accession>A0ABR7IDN6</accession>
<evidence type="ECO:0000256" key="9">
    <source>
        <dbReference type="HAMAP-Rule" id="MF_00161"/>
    </source>
</evidence>
<comment type="catalytic activity">
    <reaction evidence="9 10">
        <text>Release of signal peptides from bacterial membrane prolipoproteins. Hydrolyzes -Xaa-Yaa-Zaa-|-(S,diacylglyceryl)Cys-, in which Xaa is hydrophobic (preferably Leu), and Yaa (Ala or Ser) and Zaa (Gly or Ala) have small, neutral side chains.</text>
        <dbReference type="EC" id="3.4.23.36"/>
    </reaction>
</comment>
<comment type="function">
    <text evidence="9 10">This protein specifically catalyzes the removal of signal peptides from prolipoproteins.</text>
</comment>
<evidence type="ECO:0000313" key="13">
    <source>
        <dbReference type="Proteomes" id="UP000649826"/>
    </source>
</evidence>
<evidence type="ECO:0000256" key="10">
    <source>
        <dbReference type="RuleBase" id="RU000594"/>
    </source>
</evidence>
<keyword evidence="5 9" id="KW-0064">Aspartyl protease</keyword>
<gene>
    <name evidence="9 12" type="primary">lspA</name>
    <name evidence="12" type="ORF">H8Z82_00240</name>
</gene>
<evidence type="ECO:0000256" key="4">
    <source>
        <dbReference type="ARBA" id="ARBA00022692"/>
    </source>
</evidence>
<comment type="pathway">
    <text evidence="9">Protein modification; lipoprotein biosynthesis (signal peptide cleavage).</text>
</comment>
<dbReference type="PROSITE" id="PS00855">
    <property type="entry name" value="SPASE_II"/>
    <property type="match status" value="1"/>
</dbReference>
<protein>
    <recommendedName>
        <fullName evidence="9">Lipoprotein signal peptidase</fullName>
        <ecNumber evidence="9">3.4.23.36</ecNumber>
    </recommendedName>
    <alternativeName>
        <fullName evidence="9">Prolipoprotein signal peptidase</fullName>
    </alternativeName>
    <alternativeName>
        <fullName evidence="9">Signal peptidase II</fullName>
        <shortName evidence="9">SPase II</shortName>
    </alternativeName>
</protein>
<reference evidence="12 13" key="1">
    <citation type="submission" date="2020-08" db="EMBL/GenBank/DDBJ databases">
        <title>Genome public.</title>
        <authorList>
            <person name="Liu C."/>
            <person name="Sun Q."/>
        </authorList>
    </citation>
    <scope>NUCLEOTIDE SEQUENCE [LARGE SCALE GENOMIC DNA]</scope>
    <source>
        <strain evidence="12 13">M29</strain>
    </source>
</reference>
<dbReference type="RefSeq" id="WP_186993889.1">
    <property type="nucleotide sequence ID" value="NZ_JACOQG010000001.1"/>
</dbReference>
<organism evidence="12 13">
    <name type="scientific">Blautia difficilis</name>
    <dbReference type="NCBI Taxonomy" id="2763027"/>
    <lineage>
        <taxon>Bacteria</taxon>
        <taxon>Bacillati</taxon>
        <taxon>Bacillota</taxon>
        <taxon>Clostridia</taxon>
        <taxon>Lachnospirales</taxon>
        <taxon>Lachnospiraceae</taxon>
        <taxon>Blautia</taxon>
    </lineage>
</organism>
<evidence type="ECO:0000256" key="3">
    <source>
        <dbReference type="ARBA" id="ARBA00022670"/>
    </source>
</evidence>
<dbReference type="EC" id="3.4.23.36" evidence="9"/>
<evidence type="ECO:0000313" key="12">
    <source>
        <dbReference type="EMBL" id="MBC5778118.1"/>
    </source>
</evidence>
<keyword evidence="2 9" id="KW-1003">Cell membrane</keyword>
<sequence length="173" mass="19693">MKREGASDLPFPAWTGVILTLFLILMDQGTKLLALSQLKGNPDIILIPGVLQLKYLENRGMAFGMLQGKIPLLIALCLLFFCVFLYIYIKIPKTRYYLPLICTALVLAAGAVGNLIDRVFRGYVIDFIYFSLIDFPVFNMADIYVVCSGIFLVFCVCFKYKDESDFRFLNRKN</sequence>
<comment type="caution">
    <text evidence="12">The sequence shown here is derived from an EMBL/GenBank/DDBJ whole genome shotgun (WGS) entry which is preliminary data.</text>
</comment>
<dbReference type="EMBL" id="JACOQG010000001">
    <property type="protein sequence ID" value="MBC5778118.1"/>
    <property type="molecule type" value="Genomic_DNA"/>
</dbReference>
<evidence type="ECO:0000256" key="11">
    <source>
        <dbReference type="RuleBase" id="RU004181"/>
    </source>
</evidence>
<name>A0ABR7IDN6_9FIRM</name>
<dbReference type="InterPro" id="IPR001872">
    <property type="entry name" value="Peptidase_A8"/>
</dbReference>
<feature type="transmembrane region" description="Helical" evidence="9">
    <location>
        <begin position="136"/>
        <end position="158"/>
    </location>
</feature>
<evidence type="ECO:0000256" key="2">
    <source>
        <dbReference type="ARBA" id="ARBA00022475"/>
    </source>
</evidence>
<feature type="transmembrane region" description="Helical" evidence="9">
    <location>
        <begin position="9"/>
        <end position="26"/>
    </location>
</feature>
<evidence type="ECO:0000256" key="8">
    <source>
        <dbReference type="ARBA" id="ARBA00023136"/>
    </source>
</evidence>
<keyword evidence="6 9" id="KW-0378">Hydrolase</keyword>
<feature type="transmembrane region" description="Helical" evidence="9">
    <location>
        <begin position="70"/>
        <end position="89"/>
    </location>
</feature>
<evidence type="ECO:0000256" key="7">
    <source>
        <dbReference type="ARBA" id="ARBA00022989"/>
    </source>
</evidence>
<dbReference type="Proteomes" id="UP000649826">
    <property type="component" value="Unassembled WGS sequence"/>
</dbReference>
<evidence type="ECO:0000256" key="5">
    <source>
        <dbReference type="ARBA" id="ARBA00022750"/>
    </source>
</evidence>